<keyword evidence="4" id="KW-0521">NADP</keyword>
<evidence type="ECO:0000256" key="2">
    <source>
        <dbReference type="ARBA" id="ARBA00022630"/>
    </source>
</evidence>
<dbReference type="PRINTS" id="PR00370">
    <property type="entry name" value="FMOXYGENASE"/>
</dbReference>
<dbReference type="PANTHER" id="PTHR23023">
    <property type="entry name" value="DIMETHYLANILINE MONOOXYGENASE"/>
    <property type="match status" value="1"/>
</dbReference>
<dbReference type="PIRSF" id="PIRSF000332">
    <property type="entry name" value="FMO"/>
    <property type="match status" value="1"/>
</dbReference>
<accession>A0ABY7EHR1</accession>
<dbReference type="InterPro" id="IPR050346">
    <property type="entry name" value="FMO-like"/>
</dbReference>
<evidence type="ECO:0000313" key="6">
    <source>
        <dbReference type="EMBL" id="WAR09420.1"/>
    </source>
</evidence>
<dbReference type="Proteomes" id="UP001164746">
    <property type="component" value="Chromosome 6"/>
</dbReference>
<dbReference type="Gene3D" id="3.50.50.60">
    <property type="entry name" value="FAD/NAD(P)-binding domain"/>
    <property type="match status" value="1"/>
</dbReference>
<protein>
    <submittedName>
        <fullName evidence="6">SNO1-like protein</fullName>
    </submittedName>
</protein>
<dbReference type="EMBL" id="CP111017">
    <property type="protein sequence ID" value="WAR09420.1"/>
    <property type="molecule type" value="Genomic_DNA"/>
</dbReference>
<evidence type="ECO:0000256" key="1">
    <source>
        <dbReference type="ARBA" id="ARBA00009183"/>
    </source>
</evidence>
<comment type="similarity">
    <text evidence="1">Belongs to the FMO family.</text>
</comment>
<dbReference type="SUPFAM" id="SSF51905">
    <property type="entry name" value="FAD/NAD(P)-binding domain"/>
    <property type="match status" value="1"/>
</dbReference>
<dbReference type="InterPro" id="IPR000960">
    <property type="entry name" value="Flavin_mOase"/>
</dbReference>
<evidence type="ECO:0000256" key="3">
    <source>
        <dbReference type="ARBA" id="ARBA00022827"/>
    </source>
</evidence>
<dbReference type="InterPro" id="IPR020946">
    <property type="entry name" value="Flavin_mOase-like"/>
</dbReference>
<dbReference type="Pfam" id="PF00743">
    <property type="entry name" value="FMO-like"/>
    <property type="match status" value="2"/>
</dbReference>
<organism evidence="6 7">
    <name type="scientific">Mya arenaria</name>
    <name type="common">Soft-shell clam</name>
    <dbReference type="NCBI Taxonomy" id="6604"/>
    <lineage>
        <taxon>Eukaryota</taxon>
        <taxon>Metazoa</taxon>
        <taxon>Spiralia</taxon>
        <taxon>Lophotrochozoa</taxon>
        <taxon>Mollusca</taxon>
        <taxon>Bivalvia</taxon>
        <taxon>Autobranchia</taxon>
        <taxon>Heteroconchia</taxon>
        <taxon>Euheterodonta</taxon>
        <taxon>Imparidentia</taxon>
        <taxon>Neoheterodontei</taxon>
        <taxon>Myida</taxon>
        <taxon>Myoidea</taxon>
        <taxon>Myidae</taxon>
        <taxon>Mya</taxon>
    </lineage>
</organism>
<proteinExistence type="inferred from homology"/>
<sequence>PDRRICIIGAGPSGMSTLWHFVGLGNADDVVCFEKQATWGGLWNNWKTGVDENGEPVHTGMYKNLWIIAQKEKHENADYTFEDHFGKLSPSFGPRAIIRDYIEGKWSKGANGTLKDYIKFNTAVKNVKYLDDKKKFIVTVEDFSNKETREEFFTHVVVASGIPGKVLHSHDFRHARHFTNQSVLLIGAGYSAKTVMLAYRTAPKSASCAIPDTIHESPNVKYFENSLAFFNDGSSMEFDAVIFTTGYRNHFPFLGVGFESTRLFLFTLLGCIMEHCS</sequence>
<name>A0ABY7EHR1_MYAAR</name>
<evidence type="ECO:0000256" key="4">
    <source>
        <dbReference type="ARBA" id="ARBA00022857"/>
    </source>
</evidence>
<dbReference type="InterPro" id="IPR036188">
    <property type="entry name" value="FAD/NAD-bd_sf"/>
</dbReference>
<keyword evidence="3" id="KW-0274">FAD</keyword>
<gene>
    <name evidence="6" type="ORF">MAR_019378</name>
</gene>
<evidence type="ECO:0000256" key="5">
    <source>
        <dbReference type="ARBA" id="ARBA00023002"/>
    </source>
</evidence>
<reference evidence="6" key="1">
    <citation type="submission" date="2022-11" db="EMBL/GenBank/DDBJ databases">
        <title>Centuries of genome instability and evolution in soft-shell clam transmissible cancer (bioRxiv).</title>
        <authorList>
            <person name="Hart S.F.M."/>
            <person name="Yonemitsu M.A."/>
            <person name="Giersch R.M."/>
            <person name="Beal B.F."/>
            <person name="Arriagada G."/>
            <person name="Davis B.W."/>
            <person name="Ostrander E.A."/>
            <person name="Goff S.P."/>
            <person name="Metzger M.J."/>
        </authorList>
    </citation>
    <scope>NUCLEOTIDE SEQUENCE</scope>
    <source>
        <strain evidence="6">MELC-2E11</strain>
        <tissue evidence="6">Siphon/mantle</tissue>
    </source>
</reference>
<keyword evidence="5" id="KW-0560">Oxidoreductase</keyword>
<feature type="non-terminal residue" evidence="6">
    <location>
        <position position="1"/>
    </location>
</feature>
<keyword evidence="7" id="KW-1185">Reference proteome</keyword>
<evidence type="ECO:0000313" key="7">
    <source>
        <dbReference type="Proteomes" id="UP001164746"/>
    </source>
</evidence>
<keyword evidence="2" id="KW-0285">Flavoprotein</keyword>